<proteinExistence type="predicted"/>
<feature type="region of interest" description="Disordered" evidence="1">
    <location>
        <begin position="66"/>
        <end position="128"/>
    </location>
</feature>
<name>A0ABT1VXV5_9PROT</name>
<reference evidence="2 3" key="1">
    <citation type="submission" date="2022-06" db="EMBL/GenBank/DDBJ databases">
        <title>Rhizosaccharibacter gen. nov. sp. nov. KSS12, endophytic bacteria isolated from sugarcane.</title>
        <authorList>
            <person name="Pitiwittayakul N."/>
        </authorList>
    </citation>
    <scope>NUCLEOTIDE SEQUENCE [LARGE SCALE GENOMIC DNA]</scope>
    <source>
        <strain evidence="2 3">KSS12</strain>
    </source>
</reference>
<sequence length="128" mass="13151">MASKRNRASADGRVRVTVAQRRSLTVSEVVGQRVEGGESVDVLAQRIVGPGGTALVPRGEVRHLRRHGFIEPTDAAPDDDLDAEDPAAAEDEDDDGADGGGSPASGSAPTPSPTVNGRDGNTTTVPRA</sequence>
<comment type="caution">
    <text evidence="2">The sequence shown here is derived from an EMBL/GenBank/DDBJ whole genome shotgun (WGS) entry which is preliminary data.</text>
</comment>
<evidence type="ECO:0000313" key="3">
    <source>
        <dbReference type="Proteomes" id="UP001524547"/>
    </source>
</evidence>
<dbReference type="EMBL" id="JAMZEJ010000004">
    <property type="protein sequence ID" value="MCQ8240524.1"/>
    <property type="molecule type" value="Genomic_DNA"/>
</dbReference>
<evidence type="ECO:0000313" key="2">
    <source>
        <dbReference type="EMBL" id="MCQ8240524.1"/>
    </source>
</evidence>
<feature type="compositionally biased region" description="Polar residues" evidence="1">
    <location>
        <begin position="119"/>
        <end position="128"/>
    </location>
</feature>
<accession>A0ABT1VXV5</accession>
<feature type="compositionally biased region" description="Acidic residues" evidence="1">
    <location>
        <begin position="76"/>
        <end position="97"/>
    </location>
</feature>
<gene>
    <name evidence="2" type="ORF">NFI88_06655</name>
</gene>
<evidence type="ECO:0000256" key="1">
    <source>
        <dbReference type="SAM" id="MobiDB-lite"/>
    </source>
</evidence>
<protein>
    <submittedName>
        <fullName evidence="2">Uncharacterized protein</fullName>
    </submittedName>
</protein>
<dbReference type="Proteomes" id="UP001524547">
    <property type="component" value="Unassembled WGS sequence"/>
</dbReference>
<organism evidence="2 3">
    <name type="scientific">Rhizosaccharibacter radicis</name>
    <dbReference type="NCBI Taxonomy" id="2782605"/>
    <lineage>
        <taxon>Bacteria</taxon>
        <taxon>Pseudomonadati</taxon>
        <taxon>Pseudomonadota</taxon>
        <taxon>Alphaproteobacteria</taxon>
        <taxon>Acetobacterales</taxon>
        <taxon>Acetobacteraceae</taxon>
        <taxon>Rhizosaccharibacter</taxon>
    </lineage>
</organism>
<dbReference type="RefSeq" id="WP_422919273.1">
    <property type="nucleotide sequence ID" value="NZ_JAMZEJ010000004.1"/>
</dbReference>
<keyword evidence="3" id="KW-1185">Reference proteome</keyword>